<proteinExistence type="predicted"/>
<keyword evidence="1" id="KW-0732">Signal</keyword>
<dbReference type="InterPro" id="IPR029058">
    <property type="entry name" value="AB_hydrolase_fold"/>
</dbReference>
<dbReference type="EMBL" id="ML993590">
    <property type="protein sequence ID" value="KAF2168691.1"/>
    <property type="molecule type" value="Genomic_DNA"/>
</dbReference>
<accession>A0A6A6CNS0</accession>
<dbReference type="AlphaFoldDB" id="A0A6A6CNS0"/>
<dbReference type="GeneID" id="54559125"/>
<dbReference type="SUPFAM" id="SSF53474">
    <property type="entry name" value="alpha/beta-Hydrolases"/>
    <property type="match status" value="1"/>
</dbReference>
<dbReference type="InterPro" id="IPR000073">
    <property type="entry name" value="AB_hydrolase_1"/>
</dbReference>
<dbReference type="OrthoDB" id="190201at2759"/>
<feature type="signal peptide" evidence="1">
    <location>
        <begin position="1"/>
        <end position="18"/>
    </location>
</feature>
<keyword evidence="4" id="KW-1185">Reference proteome</keyword>
<sequence>MMRTYALATTLFTSAVTAYRCINLTVPLNITAPSETPAFAPFESSLDSVQFLNNVTTWAYAAQSPFAGSRNISISVNIAAQYCYPSDGCSPGDEGQHVQVLTHDIGFDSSYWEFEGADSEYNYIKAATTASFSTLSYDRLGTGHSTTTDPYTTQQLGPETAVLVALTSLLRRGTLHSSIHAPSHVVHIGHSFGSVITSNLAEHYQSLTDGIVLTGYSTNSSFATGFAISSKFEVAAESLSGNWYNRSKGFLTWPEKRANQYSFLAWPYFSPDVLELAEASKQPFAVSEFLTAVPMLAPNYDGPIISGAYDRIFCGNYCYGILEAGKSFYPKARTFRAYVQPNTGHGMNLHYNATGFYAVIADFKTNT</sequence>
<evidence type="ECO:0000256" key="1">
    <source>
        <dbReference type="SAM" id="SignalP"/>
    </source>
</evidence>
<gene>
    <name evidence="3" type="ORF">M409DRAFT_21432</name>
</gene>
<protein>
    <recommendedName>
        <fullName evidence="2">AB hydrolase-1 domain-containing protein</fullName>
    </recommendedName>
</protein>
<feature type="domain" description="AB hydrolase-1" evidence="2">
    <location>
        <begin position="100"/>
        <end position="350"/>
    </location>
</feature>
<name>A0A6A6CNS0_ZASCE</name>
<feature type="chain" id="PRO_5025481838" description="AB hydrolase-1 domain-containing protein" evidence="1">
    <location>
        <begin position="19"/>
        <end position="367"/>
    </location>
</feature>
<reference evidence="3" key="1">
    <citation type="journal article" date="2020" name="Stud. Mycol.">
        <title>101 Dothideomycetes genomes: a test case for predicting lifestyles and emergence of pathogens.</title>
        <authorList>
            <person name="Haridas S."/>
            <person name="Albert R."/>
            <person name="Binder M."/>
            <person name="Bloem J."/>
            <person name="Labutti K."/>
            <person name="Salamov A."/>
            <person name="Andreopoulos B."/>
            <person name="Baker S."/>
            <person name="Barry K."/>
            <person name="Bills G."/>
            <person name="Bluhm B."/>
            <person name="Cannon C."/>
            <person name="Castanera R."/>
            <person name="Culley D."/>
            <person name="Daum C."/>
            <person name="Ezra D."/>
            <person name="Gonzalez J."/>
            <person name="Henrissat B."/>
            <person name="Kuo A."/>
            <person name="Liang C."/>
            <person name="Lipzen A."/>
            <person name="Lutzoni F."/>
            <person name="Magnuson J."/>
            <person name="Mondo S."/>
            <person name="Nolan M."/>
            <person name="Ohm R."/>
            <person name="Pangilinan J."/>
            <person name="Park H.-J."/>
            <person name="Ramirez L."/>
            <person name="Alfaro M."/>
            <person name="Sun H."/>
            <person name="Tritt A."/>
            <person name="Yoshinaga Y."/>
            <person name="Zwiers L.-H."/>
            <person name="Turgeon B."/>
            <person name="Goodwin S."/>
            <person name="Spatafora J."/>
            <person name="Crous P."/>
            <person name="Grigoriev I."/>
        </authorList>
    </citation>
    <scope>NUCLEOTIDE SEQUENCE</scope>
    <source>
        <strain evidence="3">ATCC 36951</strain>
    </source>
</reference>
<evidence type="ECO:0000259" key="2">
    <source>
        <dbReference type="Pfam" id="PF12697"/>
    </source>
</evidence>
<evidence type="ECO:0000313" key="4">
    <source>
        <dbReference type="Proteomes" id="UP000799537"/>
    </source>
</evidence>
<dbReference type="RefSeq" id="XP_033669580.1">
    <property type="nucleotide sequence ID" value="XM_033805853.1"/>
</dbReference>
<dbReference type="Pfam" id="PF12697">
    <property type="entry name" value="Abhydrolase_6"/>
    <property type="match status" value="1"/>
</dbReference>
<dbReference type="Gene3D" id="3.40.50.1820">
    <property type="entry name" value="alpha/beta hydrolase"/>
    <property type="match status" value="1"/>
</dbReference>
<organism evidence="3 4">
    <name type="scientific">Zasmidium cellare ATCC 36951</name>
    <dbReference type="NCBI Taxonomy" id="1080233"/>
    <lineage>
        <taxon>Eukaryota</taxon>
        <taxon>Fungi</taxon>
        <taxon>Dikarya</taxon>
        <taxon>Ascomycota</taxon>
        <taxon>Pezizomycotina</taxon>
        <taxon>Dothideomycetes</taxon>
        <taxon>Dothideomycetidae</taxon>
        <taxon>Mycosphaerellales</taxon>
        <taxon>Mycosphaerellaceae</taxon>
        <taxon>Zasmidium</taxon>
    </lineage>
</organism>
<dbReference type="Proteomes" id="UP000799537">
    <property type="component" value="Unassembled WGS sequence"/>
</dbReference>
<evidence type="ECO:0000313" key="3">
    <source>
        <dbReference type="EMBL" id="KAF2168691.1"/>
    </source>
</evidence>